<dbReference type="PANTHER" id="PTHR33091:SF53">
    <property type="entry name" value="OS08G0441300 PROTEIN"/>
    <property type="match status" value="1"/>
</dbReference>
<dbReference type="GO" id="GO:0009611">
    <property type="term" value="P:response to wounding"/>
    <property type="evidence" value="ECO:0007669"/>
    <property type="project" value="InterPro"/>
</dbReference>
<dbReference type="InterPro" id="IPR036354">
    <property type="entry name" value="Prot_inh_pot1_sf"/>
</dbReference>
<evidence type="ECO:0000256" key="3">
    <source>
        <dbReference type="ARBA" id="ARBA00022900"/>
    </source>
</evidence>
<accession>M8BS51</accession>
<dbReference type="EnsemblPlants" id="EMT05777">
    <property type="protein sequence ID" value="EMT05777"/>
    <property type="gene ID" value="F775_42350"/>
</dbReference>
<dbReference type="InterPro" id="IPR000864">
    <property type="entry name" value="Prot_inh_pot1"/>
</dbReference>
<dbReference type="AlphaFoldDB" id="M8BS51"/>
<dbReference type="GO" id="GO:0004867">
    <property type="term" value="F:serine-type endopeptidase inhibitor activity"/>
    <property type="evidence" value="ECO:0007669"/>
    <property type="project" value="UniProtKB-KW"/>
</dbReference>
<comment type="similarity">
    <text evidence="1">Belongs to the protease inhibitor I13 (potato type I serine protease inhibitor) family.</text>
</comment>
<dbReference type="Gene3D" id="3.30.10.10">
    <property type="entry name" value="Trypsin Inhibitor V, subunit A"/>
    <property type="match status" value="1"/>
</dbReference>
<dbReference type="PANTHER" id="PTHR33091">
    <property type="entry name" value="PROTEIN, PUTATIVE, EXPRESSED-RELATED"/>
    <property type="match status" value="1"/>
</dbReference>
<organism evidence="4">
    <name type="scientific">Aegilops tauschii</name>
    <name type="common">Tausch's goatgrass</name>
    <name type="synonym">Aegilops squarrosa</name>
    <dbReference type="NCBI Taxonomy" id="37682"/>
    <lineage>
        <taxon>Eukaryota</taxon>
        <taxon>Viridiplantae</taxon>
        <taxon>Streptophyta</taxon>
        <taxon>Embryophyta</taxon>
        <taxon>Tracheophyta</taxon>
        <taxon>Spermatophyta</taxon>
        <taxon>Magnoliopsida</taxon>
        <taxon>Liliopsida</taxon>
        <taxon>Poales</taxon>
        <taxon>Poaceae</taxon>
        <taxon>BOP clade</taxon>
        <taxon>Pooideae</taxon>
        <taxon>Triticodae</taxon>
        <taxon>Triticeae</taxon>
        <taxon>Triticinae</taxon>
        <taxon>Aegilops</taxon>
    </lineage>
</organism>
<keyword evidence="2" id="KW-0646">Protease inhibitor</keyword>
<protein>
    <submittedName>
        <fullName evidence="4">Uncharacterized protein</fullName>
    </submittedName>
</protein>
<evidence type="ECO:0000256" key="2">
    <source>
        <dbReference type="ARBA" id="ARBA00022690"/>
    </source>
</evidence>
<proteinExistence type="inferred from homology"/>
<keyword evidence="3" id="KW-0722">Serine protease inhibitor</keyword>
<evidence type="ECO:0000313" key="4">
    <source>
        <dbReference type="EnsemblPlants" id="EMT05777"/>
    </source>
</evidence>
<evidence type="ECO:0000256" key="1">
    <source>
        <dbReference type="ARBA" id="ARBA00008210"/>
    </source>
</evidence>
<dbReference type="SUPFAM" id="SSF54654">
    <property type="entry name" value="CI-2 family of serine protease inhibitors"/>
    <property type="match status" value="1"/>
</dbReference>
<sequence>MATAGVQDHEIRGLTLGSSRMEGEEEVAQPPDHGEKSSWPELVGSWYMDAAFTIAHERPGVSVHFYDFDWTGPPPAGFDPKRVALFSDAHNLVSAVPKIG</sequence>
<reference evidence="4" key="1">
    <citation type="submission" date="2015-06" db="UniProtKB">
        <authorList>
            <consortium name="EnsemblPlants"/>
        </authorList>
    </citation>
    <scope>IDENTIFICATION</scope>
</reference>
<name>M8BS51_AEGTA</name>
<dbReference type="Pfam" id="PF00280">
    <property type="entry name" value="potato_inhibit"/>
    <property type="match status" value="1"/>
</dbReference>